<dbReference type="GO" id="GO:0005634">
    <property type="term" value="C:nucleus"/>
    <property type="evidence" value="ECO:0007669"/>
    <property type="project" value="TreeGrafter"/>
</dbReference>
<dbReference type="PROSITE" id="PS50076">
    <property type="entry name" value="DNAJ_2"/>
    <property type="match status" value="1"/>
</dbReference>
<dbReference type="SUPFAM" id="SSF46565">
    <property type="entry name" value="Chaperone J-domain"/>
    <property type="match status" value="1"/>
</dbReference>
<evidence type="ECO:0000259" key="2">
    <source>
        <dbReference type="PROSITE" id="PS50076"/>
    </source>
</evidence>
<name>A0A9P1C9F0_9DINO</name>
<dbReference type="InterPro" id="IPR001623">
    <property type="entry name" value="DnaJ_domain"/>
</dbReference>
<accession>A0A9P1C9F0</accession>
<dbReference type="AlphaFoldDB" id="A0A9P1C9F0"/>
<sequence length="187" mass="21244">MATVCQPQKEGCKRSHWRVLVLLSAAAFQVALAAPSYYEVLGVAKDADDRQIKKAYREKALKWHPDKNPENREEAEKRFREVAEAYEVLSNADRRRQYDSGSGDFAQGFAQGGFDFGNFGSGFKDPKDLFKEMFGSEDPFADFNKFFQDAPWILEPSKEQKMFSSLEKKCAKCKEAIAESFINDLAV</sequence>
<comment type="caution">
    <text evidence="3">The sequence shown here is derived from an EMBL/GenBank/DDBJ whole genome shotgun (WGS) entry which is preliminary data.</text>
</comment>
<dbReference type="EMBL" id="CAMXCT010001167">
    <property type="protein sequence ID" value="CAI3987434.1"/>
    <property type="molecule type" value="Genomic_DNA"/>
</dbReference>
<reference evidence="3" key="1">
    <citation type="submission" date="2022-10" db="EMBL/GenBank/DDBJ databases">
        <authorList>
            <person name="Chen Y."/>
            <person name="Dougan E. K."/>
            <person name="Chan C."/>
            <person name="Rhodes N."/>
            <person name="Thang M."/>
        </authorList>
    </citation>
    <scope>NUCLEOTIDE SEQUENCE</scope>
</reference>
<feature type="domain" description="J" evidence="2">
    <location>
        <begin position="36"/>
        <end position="102"/>
    </location>
</feature>
<feature type="chain" id="PRO_5043270292" evidence="1">
    <location>
        <begin position="34"/>
        <end position="187"/>
    </location>
</feature>
<feature type="signal peptide" evidence="1">
    <location>
        <begin position="1"/>
        <end position="33"/>
    </location>
</feature>
<dbReference type="GO" id="GO:0051087">
    <property type="term" value="F:protein-folding chaperone binding"/>
    <property type="evidence" value="ECO:0007669"/>
    <property type="project" value="TreeGrafter"/>
</dbReference>
<dbReference type="PRINTS" id="PR00625">
    <property type="entry name" value="JDOMAIN"/>
</dbReference>
<dbReference type="InterPro" id="IPR018253">
    <property type="entry name" value="DnaJ_domain_CS"/>
</dbReference>
<dbReference type="GO" id="GO:0044183">
    <property type="term" value="F:protein folding chaperone"/>
    <property type="evidence" value="ECO:0007669"/>
    <property type="project" value="TreeGrafter"/>
</dbReference>
<dbReference type="OrthoDB" id="10250354at2759"/>
<evidence type="ECO:0000313" key="5">
    <source>
        <dbReference type="Proteomes" id="UP001152797"/>
    </source>
</evidence>
<keyword evidence="1" id="KW-0732">Signal</keyword>
<dbReference type="CDD" id="cd06257">
    <property type="entry name" value="DnaJ"/>
    <property type="match status" value="1"/>
</dbReference>
<keyword evidence="5" id="KW-1185">Reference proteome</keyword>
<proteinExistence type="predicted"/>
<dbReference type="InterPro" id="IPR036869">
    <property type="entry name" value="J_dom_sf"/>
</dbReference>
<dbReference type="GO" id="GO:0005737">
    <property type="term" value="C:cytoplasm"/>
    <property type="evidence" value="ECO:0007669"/>
    <property type="project" value="TreeGrafter"/>
</dbReference>
<gene>
    <name evidence="3" type="ORF">C1SCF055_LOCUS14705</name>
</gene>
<dbReference type="PROSITE" id="PS00636">
    <property type="entry name" value="DNAJ_1"/>
    <property type="match status" value="1"/>
</dbReference>
<evidence type="ECO:0000313" key="3">
    <source>
        <dbReference type="EMBL" id="CAI3987434.1"/>
    </source>
</evidence>
<dbReference type="Proteomes" id="UP001152797">
    <property type="component" value="Unassembled WGS sequence"/>
</dbReference>
<protein>
    <submittedName>
        <fullName evidence="4">DnaJ homolog subfamily B member 3</fullName>
    </submittedName>
</protein>
<dbReference type="EMBL" id="CAMXCT030001167">
    <property type="protein sequence ID" value="CAL4774746.1"/>
    <property type="molecule type" value="Genomic_DNA"/>
</dbReference>
<dbReference type="PANTHER" id="PTHR43948">
    <property type="entry name" value="DNAJ HOMOLOG SUBFAMILY B"/>
    <property type="match status" value="1"/>
</dbReference>
<evidence type="ECO:0000313" key="4">
    <source>
        <dbReference type="EMBL" id="CAL4774746.1"/>
    </source>
</evidence>
<dbReference type="Gene3D" id="1.10.287.110">
    <property type="entry name" value="DnaJ domain"/>
    <property type="match status" value="1"/>
</dbReference>
<dbReference type="EMBL" id="CAMXCT020001167">
    <property type="protein sequence ID" value="CAL1140809.1"/>
    <property type="molecule type" value="Genomic_DNA"/>
</dbReference>
<organism evidence="3">
    <name type="scientific">Cladocopium goreaui</name>
    <dbReference type="NCBI Taxonomy" id="2562237"/>
    <lineage>
        <taxon>Eukaryota</taxon>
        <taxon>Sar</taxon>
        <taxon>Alveolata</taxon>
        <taxon>Dinophyceae</taxon>
        <taxon>Suessiales</taxon>
        <taxon>Symbiodiniaceae</taxon>
        <taxon>Cladocopium</taxon>
    </lineage>
</organism>
<dbReference type="GO" id="GO:0051082">
    <property type="term" value="F:unfolded protein binding"/>
    <property type="evidence" value="ECO:0007669"/>
    <property type="project" value="TreeGrafter"/>
</dbReference>
<dbReference type="PANTHER" id="PTHR43948:SF10">
    <property type="entry name" value="MRJ, ISOFORM E"/>
    <property type="match status" value="1"/>
</dbReference>
<evidence type="ECO:0000256" key="1">
    <source>
        <dbReference type="SAM" id="SignalP"/>
    </source>
</evidence>
<dbReference type="Pfam" id="PF00226">
    <property type="entry name" value="DnaJ"/>
    <property type="match status" value="1"/>
</dbReference>
<reference evidence="4 5" key="2">
    <citation type="submission" date="2024-05" db="EMBL/GenBank/DDBJ databases">
        <authorList>
            <person name="Chen Y."/>
            <person name="Shah S."/>
            <person name="Dougan E. K."/>
            <person name="Thang M."/>
            <person name="Chan C."/>
        </authorList>
    </citation>
    <scope>NUCLEOTIDE SEQUENCE [LARGE SCALE GENOMIC DNA]</scope>
</reference>
<dbReference type="SMART" id="SM00271">
    <property type="entry name" value="DnaJ"/>
    <property type="match status" value="1"/>
</dbReference>